<evidence type="ECO:0000256" key="1">
    <source>
        <dbReference type="ARBA" id="ARBA00004166"/>
    </source>
</evidence>
<dbReference type="GO" id="GO:0006612">
    <property type="term" value="P:protein targeting to membrane"/>
    <property type="evidence" value="ECO:0007669"/>
    <property type="project" value="TreeGrafter"/>
</dbReference>
<keyword evidence="3 12" id="KW-0808">Transferase</keyword>
<evidence type="ECO:0000256" key="10">
    <source>
        <dbReference type="ARBA" id="ARBA00023315"/>
    </source>
</evidence>
<dbReference type="PANTHER" id="PTHR22883:SF475">
    <property type="entry name" value="PALMITOYLTRANSFERASE ZDHHC23"/>
    <property type="match status" value="1"/>
</dbReference>
<dbReference type="AlphaFoldDB" id="A0A667XIW6"/>
<dbReference type="GO" id="GO:0005783">
    <property type="term" value="C:endoplasmic reticulum"/>
    <property type="evidence" value="ECO:0007669"/>
    <property type="project" value="TreeGrafter"/>
</dbReference>
<evidence type="ECO:0000256" key="2">
    <source>
        <dbReference type="ARBA" id="ARBA00008574"/>
    </source>
</evidence>
<reference evidence="14" key="2">
    <citation type="submission" date="2025-08" db="UniProtKB">
        <authorList>
            <consortium name="Ensembl"/>
        </authorList>
    </citation>
    <scope>IDENTIFICATION</scope>
</reference>
<keyword evidence="5 12" id="KW-1133">Transmembrane helix</keyword>
<dbReference type="GO" id="GO:0005794">
    <property type="term" value="C:Golgi apparatus"/>
    <property type="evidence" value="ECO:0007669"/>
    <property type="project" value="UniProtKB-SubCell"/>
</dbReference>
<dbReference type="PROSITE" id="PS50216">
    <property type="entry name" value="DHHC"/>
    <property type="match status" value="1"/>
</dbReference>
<accession>A0A667XIW6</accession>
<keyword evidence="8" id="KW-0564">Palmitate</keyword>
<keyword evidence="4 12" id="KW-0812">Transmembrane</keyword>
<comment type="subcellular location">
    <subcellularLocation>
        <location evidence="1">Golgi apparatus</location>
        <location evidence="1">trans-Golgi network membrane</location>
        <topology evidence="1">Multi-pass membrane protein</topology>
    </subcellularLocation>
</comment>
<dbReference type="Ensembl" id="ENSMMDT00005009199.1">
    <property type="protein sequence ID" value="ENSMMDP00005008951.1"/>
    <property type="gene ID" value="ENSMMDG00005004931.1"/>
</dbReference>
<comment type="similarity">
    <text evidence="2 12">Belongs to the DHHC palmitoyltransferase family.</text>
</comment>
<keyword evidence="9" id="KW-0449">Lipoprotein</keyword>
<dbReference type="EC" id="2.3.1.225" evidence="12"/>
<evidence type="ECO:0000256" key="9">
    <source>
        <dbReference type="ARBA" id="ARBA00023288"/>
    </source>
</evidence>
<gene>
    <name evidence="14" type="primary">ZDHHC23</name>
    <name evidence="14" type="synonym">zdhhc23b</name>
</gene>
<protein>
    <recommendedName>
        <fullName evidence="12">Palmitoyltransferase</fullName>
        <ecNumber evidence="12">2.3.1.225</ecNumber>
    </recommendedName>
</protein>
<feature type="transmembrane region" description="Helical" evidence="12">
    <location>
        <begin position="162"/>
        <end position="179"/>
    </location>
</feature>
<evidence type="ECO:0000313" key="14">
    <source>
        <dbReference type="Ensembl" id="ENSMMDP00005008951.1"/>
    </source>
</evidence>
<evidence type="ECO:0000256" key="5">
    <source>
        <dbReference type="ARBA" id="ARBA00022989"/>
    </source>
</evidence>
<dbReference type="GeneID" id="115378662"/>
<keyword evidence="15" id="KW-1185">Reference proteome</keyword>
<dbReference type="RefSeq" id="XP_029934927.1">
    <property type="nucleotide sequence ID" value="XM_030079067.1"/>
</dbReference>
<dbReference type="GO" id="GO:0019706">
    <property type="term" value="F:protein-cysteine S-palmitoyltransferase activity"/>
    <property type="evidence" value="ECO:0007669"/>
    <property type="project" value="UniProtKB-EC"/>
</dbReference>
<dbReference type="FunCoup" id="A0A667XIW6">
    <property type="interactions" value="375"/>
</dbReference>
<comment type="catalytic activity">
    <reaction evidence="11">
        <text>L-cysteinyl-[protein] + hexadecanoyl-CoA = S-hexadecanoyl-L-cysteinyl-[protein] + CoA</text>
        <dbReference type="Rhea" id="RHEA:36683"/>
        <dbReference type="Rhea" id="RHEA-COMP:10131"/>
        <dbReference type="Rhea" id="RHEA-COMP:11032"/>
        <dbReference type="ChEBI" id="CHEBI:29950"/>
        <dbReference type="ChEBI" id="CHEBI:57287"/>
        <dbReference type="ChEBI" id="CHEBI:57379"/>
        <dbReference type="ChEBI" id="CHEBI:74151"/>
        <dbReference type="EC" id="2.3.1.225"/>
    </reaction>
    <physiologicalReaction direction="left-to-right" evidence="11">
        <dbReference type="Rhea" id="RHEA:36684"/>
    </physiologicalReaction>
</comment>
<evidence type="ECO:0000259" key="13">
    <source>
        <dbReference type="Pfam" id="PF01529"/>
    </source>
</evidence>
<dbReference type="Proteomes" id="UP000472263">
    <property type="component" value="Chromosome 20"/>
</dbReference>
<dbReference type="GeneTree" id="ENSGT00940000156558"/>
<evidence type="ECO:0000256" key="6">
    <source>
        <dbReference type="ARBA" id="ARBA00023034"/>
    </source>
</evidence>
<dbReference type="PANTHER" id="PTHR22883">
    <property type="entry name" value="ZINC FINGER DHHC DOMAIN CONTAINING PROTEIN"/>
    <property type="match status" value="1"/>
</dbReference>
<sequence>MKKQGSKVVEEEEALCCCEYMNREGQRSHIAACCCDCEDLDEACERWLSRKAQRPDSLSKLTEVVSDRIRVPWLWGGARKLDLSVIPPLILLPVLLHLAALHFLLGMVVLTALPGLVLWYYYFTHRKKGRTLFFLSLALFSLAYMYYLFITEVLPRGDVSPAQLTVVTVGVVLTLAALAHTKKEPGIVRPQQEDVHSTVTYFGPLPDRDPAVNGGKREVVTTVANRAASSEQAGLEQKGSGQRNWCPVCRVVRPPRAGHCRICGVCVLRLDHHCVWINSCVGQANHRSFLLTLVLFLLTSLYGISLVLQSVCPRQNLLTALLYCPGVYNQYSNALCFTCAWYSSIVTGGLLHLLVLQVINVSYNVTEREARMALRDKTARSAMWGFIVDTGVYSRGFRGNWAEFMTMGDNLNVPYNTPTDLV</sequence>
<organism evidence="14 15">
    <name type="scientific">Myripristis murdjan</name>
    <name type="common">pinecone soldierfish</name>
    <dbReference type="NCBI Taxonomy" id="586833"/>
    <lineage>
        <taxon>Eukaryota</taxon>
        <taxon>Metazoa</taxon>
        <taxon>Chordata</taxon>
        <taxon>Craniata</taxon>
        <taxon>Vertebrata</taxon>
        <taxon>Euteleostomi</taxon>
        <taxon>Actinopterygii</taxon>
        <taxon>Neopterygii</taxon>
        <taxon>Teleostei</taxon>
        <taxon>Neoteleostei</taxon>
        <taxon>Acanthomorphata</taxon>
        <taxon>Holocentriformes</taxon>
        <taxon>Holocentridae</taxon>
        <taxon>Myripristis</taxon>
    </lineage>
</organism>
<comment type="domain">
    <text evidence="12">The DHHC domain is required for palmitoyltransferase activity.</text>
</comment>
<evidence type="ECO:0000256" key="7">
    <source>
        <dbReference type="ARBA" id="ARBA00023136"/>
    </source>
</evidence>
<keyword evidence="7 12" id="KW-0472">Membrane</keyword>
<dbReference type="Pfam" id="PF01529">
    <property type="entry name" value="DHHC"/>
    <property type="match status" value="1"/>
</dbReference>
<reference evidence="14" key="3">
    <citation type="submission" date="2025-09" db="UniProtKB">
        <authorList>
            <consortium name="Ensembl"/>
        </authorList>
    </citation>
    <scope>IDENTIFICATION</scope>
</reference>
<keyword evidence="6" id="KW-0333">Golgi apparatus</keyword>
<dbReference type="OrthoDB" id="430659at2759"/>
<evidence type="ECO:0000256" key="8">
    <source>
        <dbReference type="ARBA" id="ARBA00023139"/>
    </source>
</evidence>
<name>A0A667XIW6_9TELE</name>
<evidence type="ECO:0000256" key="12">
    <source>
        <dbReference type="RuleBase" id="RU079119"/>
    </source>
</evidence>
<feature type="transmembrane region" description="Helical" evidence="12">
    <location>
        <begin position="340"/>
        <end position="363"/>
    </location>
</feature>
<evidence type="ECO:0000256" key="4">
    <source>
        <dbReference type="ARBA" id="ARBA00022692"/>
    </source>
</evidence>
<feature type="transmembrane region" description="Helical" evidence="12">
    <location>
        <begin position="132"/>
        <end position="150"/>
    </location>
</feature>
<proteinExistence type="inferred from homology"/>
<evidence type="ECO:0000256" key="11">
    <source>
        <dbReference type="ARBA" id="ARBA00047790"/>
    </source>
</evidence>
<keyword evidence="10 12" id="KW-0012">Acyltransferase</keyword>
<reference evidence="14" key="1">
    <citation type="submission" date="2019-06" db="EMBL/GenBank/DDBJ databases">
        <authorList>
            <consortium name="Wellcome Sanger Institute Data Sharing"/>
        </authorList>
    </citation>
    <scope>NUCLEOTIDE SEQUENCE [LARGE SCALE GENOMIC DNA]</scope>
</reference>
<dbReference type="InParanoid" id="A0A667XIW6"/>
<feature type="domain" description="Palmitoyltransferase DHHC" evidence="13">
    <location>
        <begin position="241"/>
        <end position="370"/>
    </location>
</feature>
<dbReference type="InterPro" id="IPR001594">
    <property type="entry name" value="Palmitoyltrfase_DHHC"/>
</dbReference>
<dbReference type="InterPro" id="IPR039859">
    <property type="entry name" value="PFA4/ZDH16/20/ERF2-like"/>
</dbReference>
<evidence type="ECO:0000256" key="3">
    <source>
        <dbReference type="ARBA" id="ARBA00022679"/>
    </source>
</evidence>
<feature type="transmembrane region" description="Helical" evidence="12">
    <location>
        <begin position="90"/>
        <end position="120"/>
    </location>
</feature>
<evidence type="ECO:0000313" key="15">
    <source>
        <dbReference type="Proteomes" id="UP000472263"/>
    </source>
</evidence>
<feature type="transmembrane region" description="Helical" evidence="12">
    <location>
        <begin position="289"/>
        <end position="308"/>
    </location>
</feature>